<dbReference type="EMBL" id="BARS01012057">
    <property type="protein sequence ID" value="GAF96587.1"/>
    <property type="molecule type" value="Genomic_DNA"/>
</dbReference>
<dbReference type="AlphaFoldDB" id="X0U894"/>
<feature type="non-terminal residue" evidence="1">
    <location>
        <position position="239"/>
    </location>
</feature>
<evidence type="ECO:0000313" key="1">
    <source>
        <dbReference type="EMBL" id="GAF96587.1"/>
    </source>
</evidence>
<organism evidence="1">
    <name type="scientific">marine sediment metagenome</name>
    <dbReference type="NCBI Taxonomy" id="412755"/>
    <lineage>
        <taxon>unclassified sequences</taxon>
        <taxon>metagenomes</taxon>
        <taxon>ecological metagenomes</taxon>
    </lineage>
</organism>
<accession>X0U894</accession>
<proteinExistence type="predicted"/>
<comment type="caution">
    <text evidence="1">The sequence shown here is derived from an EMBL/GenBank/DDBJ whole genome shotgun (WGS) entry which is preliminary data.</text>
</comment>
<sequence>MESKGWRPNALHIGDSYYALNRLDPMGQLLAMYATGFEFSKEATAKSGGNAALAVMASVLSTADVLKERSFLSGIAQFLSAVDMGAAGTKQFGNLLASSAASFIVPGLARDFRMAADPASRSLVVDYGSNRGLGAGLWDRFTNVIKNAYPGASQGLPPRLDWKGDTITNEGGTFWRGLMPINVGTVRGDDPTSWMLVNGIAPRKPSHKMVMPETQGRVLFNFLDLEPEGHLYAAYQQQV</sequence>
<protein>
    <submittedName>
        <fullName evidence="1">Uncharacterized protein</fullName>
    </submittedName>
</protein>
<gene>
    <name evidence="1" type="ORF">S01H1_21667</name>
</gene>
<reference evidence="1" key="1">
    <citation type="journal article" date="2014" name="Front. Microbiol.">
        <title>High frequency of phylogenetically diverse reductive dehalogenase-homologous genes in deep subseafloor sedimentary metagenomes.</title>
        <authorList>
            <person name="Kawai M."/>
            <person name="Futagami T."/>
            <person name="Toyoda A."/>
            <person name="Takaki Y."/>
            <person name="Nishi S."/>
            <person name="Hori S."/>
            <person name="Arai W."/>
            <person name="Tsubouchi T."/>
            <person name="Morono Y."/>
            <person name="Uchiyama I."/>
            <person name="Ito T."/>
            <person name="Fujiyama A."/>
            <person name="Inagaki F."/>
            <person name="Takami H."/>
        </authorList>
    </citation>
    <scope>NUCLEOTIDE SEQUENCE</scope>
    <source>
        <strain evidence="1">Expedition CK06-06</strain>
    </source>
</reference>
<name>X0U894_9ZZZZ</name>